<comment type="cofactor">
    <cofactor evidence="1">
        <name>Mg(2+)</name>
        <dbReference type="ChEBI" id="CHEBI:18420"/>
    </cofactor>
</comment>
<feature type="region of interest" description="Disordered" evidence="2">
    <location>
        <begin position="1176"/>
        <end position="1195"/>
    </location>
</feature>
<keyword evidence="6" id="KW-1185">Reference proteome</keyword>
<evidence type="ECO:0000313" key="6">
    <source>
        <dbReference type="Proteomes" id="UP001213000"/>
    </source>
</evidence>
<dbReference type="Gene3D" id="3.40.50.300">
    <property type="entry name" value="P-loop containing nucleotide triphosphate hydrolases"/>
    <property type="match status" value="1"/>
</dbReference>
<keyword evidence="1" id="KW-0234">DNA repair</keyword>
<evidence type="ECO:0000313" key="5">
    <source>
        <dbReference type="EMBL" id="KAJ3567450.1"/>
    </source>
</evidence>
<comment type="caution">
    <text evidence="5">The sequence shown here is derived from an EMBL/GenBank/DDBJ whole genome shotgun (WGS) entry which is preliminary data.</text>
</comment>
<keyword evidence="1" id="KW-0067">ATP-binding</keyword>
<keyword evidence="1" id="KW-0378">Hydrolase</keyword>
<keyword evidence="1" id="KW-0233">DNA recombination</keyword>
<name>A0AAD5VTZ4_9AGAR</name>
<dbReference type="PANTHER" id="PTHR47642">
    <property type="entry name" value="ATP-DEPENDENT DNA HELICASE"/>
    <property type="match status" value="1"/>
</dbReference>
<proteinExistence type="inferred from homology"/>
<dbReference type="PANTHER" id="PTHR47642:SF5">
    <property type="entry name" value="ATP-DEPENDENT DNA HELICASE"/>
    <property type="match status" value="1"/>
</dbReference>
<dbReference type="InterPro" id="IPR025476">
    <property type="entry name" value="Helitron_helicase-like"/>
</dbReference>
<dbReference type="EMBL" id="JANIEX010000412">
    <property type="protein sequence ID" value="KAJ3567450.1"/>
    <property type="molecule type" value="Genomic_DNA"/>
</dbReference>
<organism evidence="5 6">
    <name type="scientific">Leucocoprinus birnbaumii</name>
    <dbReference type="NCBI Taxonomy" id="56174"/>
    <lineage>
        <taxon>Eukaryota</taxon>
        <taxon>Fungi</taxon>
        <taxon>Dikarya</taxon>
        <taxon>Basidiomycota</taxon>
        <taxon>Agaricomycotina</taxon>
        <taxon>Agaricomycetes</taxon>
        <taxon>Agaricomycetidae</taxon>
        <taxon>Agaricales</taxon>
        <taxon>Agaricineae</taxon>
        <taxon>Agaricaceae</taxon>
        <taxon>Leucocoprinus</taxon>
    </lineage>
</organism>
<comment type="similarity">
    <text evidence="1">Belongs to the helicase family.</text>
</comment>
<evidence type="ECO:0000259" key="3">
    <source>
        <dbReference type="Pfam" id="PF05970"/>
    </source>
</evidence>
<dbReference type="GO" id="GO:0000723">
    <property type="term" value="P:telomere maintenance"/>
    <property type="evidence" value="ECO:0007669"/>
    <property type="project" value="InterPro"/>
</dbReference>
<keyword evidence="1" id="KW-0547">Nucleotide-binding</keyword>
<dbReference type="Pfam" id="PF14214">
    <property type="entry name" value="Helitron_like_N"/>
    <property type="match status" value="1"/>
</dbReference>
<dbReference type="GO" id="GO:0006310">
    <property type="term" value="P:DNA recombination"/>
    <property type="evidence" value="ECO:0007669"/>
    <property type="project" value="UniProtKB-KW"/>
</dbReference>
<keyword evidence="1" id="KW-0227">DNA damage</keyword>
<dbReference type="SUPFAM" id="SSF52540">
    <property type="entry name" value="P-loop containing nucleoside triphosphate hydrolases"/>
    <property type="match status" value="1"/>
</dbReference>
<dbReference type="GO" id="GO:0016787">
    <property type="term" value="F:hydrolase activity"/>
    <property type="evidence" value="ECO:0007669"/>
    <property type="project" value="UniProtKB-KW"/>
</dbReference>
<dbReference type="Proteomes" id="UP001213000">
    <property type="component" value="Unassembled WGS sequence"/>
</dbReference>
<comment type="catalytic activity">
    <reaction evidence="1">
        <text>ATP + H2O = ADP + phosphate + H(+)</text>
        <dbReference type="Rhea" id="RHEA:13065"/>
        <dbReference type="ChEBI" id="CHEBI:15377"/>
        <dbReference type="ChEBI" id="CHEBI:15378"/>
        <dbReference type="ChEBI" id="CHEBI:30616"/>
        <dbReference type="ChEBI" id="CHEBI:43474"/>
        <dbReference type="ChEBI" id="CHEBI:456216"/>
        <dbReference type="EC" id="5.6.2.3"/>
    </reaction>
</comment>
<dbReference type="InterPro" id="IPR010285">
    <property type="entry name" value="DNA_helicase_pif1-like_DEAD"/>
</dbReference>
<dbReference type="EC" id="5.6.2.3" evidence="1"/>
<dbReference type="InterPro" id="IPR051055">
    <property type="entry name" value="PIF1_helicase"/>
</dbReference>
<reference evidence="5" key="1">
    <citation type="submission" date="2022-07" db="EMBL/GenBank/DDBJ databases">
        <title>Genome Sequence of Leucocoprinus birnbaumii.</title>
        <authorList>
            <person name="Buettner E."/>
        </authorList>
    </citation>
    <scope>NUCLEOTIDE SEQUENCE</scope>
    <source>
        <strain evidence="5">VT141</strain>
    </source>
</reference>
<protein>
    <recommendedName>
        <fullName evidence="1">ATP-dependent DNA helicase</fullName>
        <ecNumber evidence="1">5.6.2.3</ecNumber>
    </recommendedName>
</protein>
<dbReference type="AlphaFoldDB" id="A0AAD5VTZ4"/>
<gene>
    <name evidence="5" type="ORF">NP233_g6363</name>
</gene>
<dbReference type="GO" id="GO:0043139">
    <property type="term" value="F:5'-3' DNA helicase activity"/>
    <property type="evidence" value="ECO:0007669"/>
    <property type="project" value="UniProtKB-EC"/>
</dbReference>
<feature type="domain" description="Helitron helicase-like" evidence="4">
    <location>
        <begin position="20"/>
        <end position="165"/>
    </location>
</feature>
<dbReference type="GO" id="GO:0006281">
    <property type="term" value="P:DNA repair"/>
    <property type="evidence" value="ECO:0007669"/>
    <property type="project" value="UniProtKB-KW"/>
</dbReference>
<accession>A0AAD5VTZ4</accession>
<evidence type="ECO:0000259" key="4">
    <source>
        <dbReference type="Pfam" id="PF14214"/>
    </source>
</evidence>
<evidence type="ECO:0000256" key="2">
    <source>
        <dbReference type="SAM" id="MobiDB-lite"/>
    </source>
</evidence>
<sequence length="1195" mass="134788">MDPNVLERVSTALKQGSRFEPDSDEEKRCFRLLSILDYVAGKVKGSITQKKYMQTDIWSLMSARGAPTWFITFSPADSKHPLCLYLAGTDVRFKHELLPSSARYRLVSENPVAAARFFDILVRLFIKHVLGVVNDGNDGVYGPVASYYGTVEQQGHLTLHLHCLVWVRGALSPQQIRDRLLSSDNEFERNLLDYLESCSKGEFYTGTLDRVKDSIVRKPVTVEDDSHSLLDAPAAAANPDPISHACPTLTMPVPPPSRCSQGDSCDQTDCGPCAAAKRWWETCYVPTVDELILKSNIHTCRSSAEKLAQRTGNKPFVGNVRSDMSNQPKGCLNKYGICGARFPRDVYEHSFVDREDGHIFLQKREPMMNSVTPLLTYVMRCNTDSSCLLSGTAIKSTISYVADYICKSSLKTYHVLKTACDVFQKRNDILNGTKDSGTAARKLVLKVVNSLAPKMELGSPLASLYLLGNPDHYTDAEFINFWWRSFVNRVYDDPSPSQNLSDANILNDISDTAMDADELLSDVQNVENISQSTRGRPDEESVLLLQNENKEIIGWSAVDDYVFRPAYYENICLLDWIRGLQKRKIRHNRSQGDRWRPFLPDHPMSATHEVALCPDRARRFIPRYLGGSLPCRDSPDPSLYHCTMLAFFKPWRSRHDILGNRISWSEAFFNHDFTDDQRRLMDNFNLRYECLDARDDYHANMNSQIAAVVRNESREDRDDDVEDVEDDNETFGITTIECDRDIALNSAAQLTSIQRVSLLMLQNGWKLSARERQMLDFASTRTVEMDTIDVDIPPPQVSTSFTYPDLSINAWKEKIKEQREQYLKSQRQLSVNAPSGVISGSSTAIPEEKVVILDASYFSRSYKFSSPSDQIHLGSVVNSFKLNSDQERAFRIIAQHALTLGAEQLCMYLGGMAGTGKSQVLKALRNWFSVRNEGRRLIEVAPTGTAAALLGGSTYHYILGLTSFGDPRARPSQAVISEARERLQGVEYIFLDEVSMVSCSSMYQISKRLSEITGEHSRAFGGLNVILAGDFAQLPPTGGKSLYHQSPPICPRMSLEDQENIIGKLIWHQVTTVVLLEENMRQTADSPADRNFRSCLENMRYTCCTAQDISFLESRTAKLKSAIDISVPPFRNVPVITARNIYKDHWNEIGSVRYARDTNQTLIYFYSVDTHTTTEDTQKKKTKFEKYPPPAASNP</sequence>
<feature type="domain" description="DNA helicase Pif1-like DEAD-box helicase" evidence="3">
    <location>
        <begin position="881"/>
        <end position="1088"/>
    </location>
</feature>
<dbReference type="GO" id="GO:0005524">
    <property type="term" value="F:ATP binding"/>
    <property type="evidence" value="ECO:0007669"/>
    <property type="project" value="UniProtKB-KW"/>
</dbReference>
<keyword evidence="1" id="KW-0347">Helicase</keyword>
<evidence type="ECO:0000256" key="1">
    <source>
        <dbReference type="RuleBase" id="RU363044"/>
    </source>
</evidence>
<dbReference type="InterPro" id="IPR027417">
    <property type="entry name" value="P-loop_NTPase"/>
</dbReference>
<dbReference type="Pfam" id="PF05970">
    <property type="entry name" value="PIF1"/>
    <property type="match status" value="1"/>
</dbReference>